<dbReference type="eggNOG" id="ENOG50338D0">
    <property type="taxonomic scope" value="Bacteria"/>
</dbReference>
<dbReference type="Proteomes" id="UP000003729">
    <property type="component" value="Unassembled WGS sequence"/>
</dbReference>
<evidence type="ECO:0000313" key="2">
    <source>
        <dbReference type="Proteomes" id="UP000003729"/>
    </source>
</evidence>
<evidence type="ECO:0000313" key="1">
    <source>
        <dbReference type="EMBL" id="EEB44485.1"/>
    </source>
</evidence>
<dbReference type="SMR" id="B6XIU8"/>
<comment type="caution">
    <text evidence="1">The sequence shown here is derived from an EMBL/GenBank/DDBJ whole genome shotgun (WGS) entry which is preliminary data.</text>
</comment>
<gene>
    <name evidence="1" type="ORF">PROVALCAL_03296</name>
</gene>
<sequence length="128" mass="14801">MLFSLSWTLNGTGGNSENPIWDDIEKKLTLLKSGYGTLTLDIHDNDIGSQMLQVRAELGNYLVMLGEIINDDYEVRTYYDEKSTKEAICILGDYWPRNQIITDFSFIIQVVYEFFNTGNVQNHLLIYF</sequence>
<proteinExistence type="predicted"/>
<dbReference type="InterPro" id="IPR054205">
    <property type="entry name" value="DUF6911"/>
</dbReference>
<dbReference type="AlphaFoldDB" id="B6XIU8"/>
<protein>
    <submittedName>
        <fullName evidence="1">Uncharacterized protein</fullName>
    </submittedName>
</protein>
<reference evidence="1 2" key="2">
    <citation type="submission" date="2008-10" db="EMBL/GenBank/DDBJ databases">
        <authorList>
            <person name="Fulton L."/>
            <person name="Clifton S."/>
            <person name="Fulton B."/>
            <person name="Xu J."/>
            <person name="Minx P."/>
            <person name="Pepin K.H."/>
            <person name="Johnson M."/>
            <person name="Bhonagiri V."/>
            <person name="Nash W.E."/>
            <person name="Mardis E.R."/>
            <person name="Wilson R.K."/>
        </authorList>
    </citation>
    <scope>NUCLEOTIDE SEQUENCE [LARGE SCALE GENOMIC DNA]</scope>
    <source>
        <strain evidence="1 2">DSM 30120</strain>
    </source>
</reference>
<reference evidence="1 2" key="1">
    <citation type="submission" date="2008-10" db="EMBL/GenBank/DDBJ databases">
        <title>Draft genome sequence of Providencia alcalifaciens (DSM 30120).</title>
        <authorList>
            <person name="Sudarsanam P."/>
            <person name="Ley R."/>
            <person name="Guruge J."/>
            <person name="Turnbaugh P.J."/>
            <person name="Mahowald M."/>
            <person name="Liep D."/>
            <person name="Gordon J."/>
        </authorList>
    </citation>
    <scope>NUCLEOTIDE SEQUENCE [LARGE SCALE GENOMIC DNA]</scope>
    <source>
        <strain evidence="1 2">DSM 30120</strain>
    </source>
</reference>
<dbReference type="GeneID" id="57293160"/>
<dbReference type="EMBL" id="ABXW01000062">
    <property type="protein sequence ID" value="EEB44485.1"/>
    <property type="molecule type" value="Genomic_DNA"/>
</dbReference>
<organism evidence="1 2">
    <name type="scientific">Providencia alcalifaciens DSM 30120</name>
    <dbReference type="NCBI Taxonomy" id="520999"/>
    <lineage>
        <taxon>Bacteria</taxon>
        <taxon>Pseudomonadati</taxon>
        <taxon>Pseudomonadota</taxon>
        <taxon>Gammaproteobacteria</taxon>
        <taxon>Enterobacterales</taxon>
        <taxon>Morganellaceae</taxon>
        <taxon>Providencia</taxon>
    </lineage>
</organism>
<dbReference type="RefSeq" id="WP_006660220.1">
    <property type="nucleotide sequence ID" value="NZ_ABXW01000062.1"/>
</dbReference>
<name>B6XIU8_9GAMM</name>
<dbReference type="Pfam" id="PF21852">
    <property type="entry name" value="DUF6911"/>
    <property type="match status" value="1"/>
</dbReference>
<accession>B6XIU8</accession>